<evidence type="ECO:0000256" key="12">
    <source>
        <dbReference type="ARBA" id="ARBA00025377"/>
    </source>
</evidence>
<feature type="transmembrane region" description="Helical" evidence="16">
    <location>
        <begin position="205"/>
        <end position="228"/>
    </location>
</feature>
<accession>A0A9D3NPZ3</accession>
<evidence type="ECO:0000256" key="3">
    <source>
        <dbReference type="ARBA" id="ARBA00006377"/>
    </source>
</evidence>
<evidence type="ECO:0000256" key="15">
    <source>
        <dbReference type="SAM" id="MobiDB-lite"/>
    </source>
</evidence>
<evidence type="ECO:0000256" key="13">
    <source>
        <dbReference type="ARBA" id="ARBA00038660"/>
    </source>
</evidence>
<comment type="subunit">
    <text evidence="13">Tetramer composed of two catalytic chains (alpha and beta), and two inhibitory chains (gamma).</text>
</comment>
<dbReference type="EC" id="3.1.4.35" evidence="4"/>
<dbReference type="Proteomes" id="UP000824219">
    <property type="component" value="Linkage Group LG12"/>
</dbReference>
<dbReference type="InterPro" id="IPR018499">
    <property type="entry name" value="Tetraspanin/Peripherin"/>
</dbReference>
<keyword evidence="6" id="KW-0716">Sensory transduction</keyword>
<keyword evidence="7 16" id="KW-0812">Transmembrane</keyword>
<dbReference type="FunFam" id="4.10.1120.10:FF:000002">
    <property type="entry name" value="Retinal cone rhodopsin-sensitive cGMP 3',5'-cyclic phosphodiesterase subunit gamma-like"/>
    <property type="match status" value="1"/>
</dbReference>
<feature type="region of interest" description="Disordered" evidence="15">
    <location>
        <begin position="36"/>
        <end position="74"/>
    </location>
</feature>
<proteinExistence type="inferred from homology"/>
<dbReference type="GO" id="GO:0047555">
    <property type="term" value="F:3',5'-cyclic-GMP phosphodiesterase activity"/>
    <property type="evidence" value="ECO:0007669"/>
    <property type="project" value="UniProtKB-EC"/>
</dbReference>
<dbReference type="InterPro" id="IPR037030">
    <property type="entry name" value="PDE6_gamma_sf"/>
</dbReference>
<organism evidence="17 18">
    <name type="scientific">Hemibagrus wyckioides</name>
    <dbReference type="NCBI Taxonomy" id="337641"/>
    <lineage>
        <taxon>Eukaryota</taxon>
        <taxon>Metazoa</taxon>
        <taxon>Chordata</taxon>
        <taxon>Craniata</taxon>
        <taxon>Vertebrata</taxon>
        <taxon>Euteleostomi</taxon>
        <taxon>Actinopterygii</taxon>
        <taxon>Neopterygii</taxon>
        <taxon>Teleostei</taxon>
        <taxon>Ostariophysi</taxon>
        <taxon>Siluriformes</taxon>
        <taxon>Bagridae</taxon>
        <taxon>Hemibagrus</taxon>
    </lineage>
</organism>
<comment type="caution">
    <text evidence="17">The sequence shown here is derived from an EMBL/GenBank/DDBJ whole genome shotgun (WGS) entry which is preliminary data.</text>
</comment>
<dbReference type="GO" id="GO:0030553">
    <property type="term" value="F:cGMP binding"/>
    <property type="evidence" value="ECO:0007669"/>
    <property type="project" value="InterPro"/>
</dbReference>
<evidence type="ECO:0000256" key="5">
    <source>
        <dbReference type="ARBA" id="ARBA00022535"/>
    </source>
</evidence>
<keyword evidence="10 16" id="KW-0472">Membrane</keyword>
<dbReference type="AlphaFoldDB" id="A0A9D3NPZ3"/>
<comment type="catalytic activity">
    <reaction evidence="1">
        <text>3',5'-cyclic GMP + H2O = GMP + H(+)</text>
        <dbReference type="Rhea" id="RHEA:16957"/>
        <dbReference type="ChEBI" id="CHEBI:15377"/>
        <dbReference type="ChEBI" id="CHEBI:15378"/>
        <dbReference type="ChEBI" id="CHEBI:57746"/>
        <dbReference type="ChEBI" id="CHEBI:58115"/>
        <dbReference type="EC" id="3.1.4.35"/>
    </reaction>
</comment>
<dbReference type="SUPFAM" id="SSF48652">
    <property type="entry name" value="Tetraspanin"/>
    <property type="match status" value="1"/>
</dbReference>
<dbReference type="Gene3D" id="4.10.1120.10">
    <property type="entry name" value="Retinal cGMP phosphodiesterase, gamma subunit"/>
    <property type="match status" value="1"/>
</dbReference>
<keyword evidence="11" id="KW-0844">Vision</keyword>
<dbReference type="PRINTS" id="PR00259">
    <property type="entry name" value="TMFOUR"/>
</dbReference>
<feature type="transmembrane region" description="Helical" evidence="16">
    <location>
        <begin position="131"/>
        <end position="152"/>
    </location>
</feature>
<evidence type="ECO:0000313" key="17">
    <source>
        <dbReference type="EMBL" id="KAG7326039.1"/>
    </source>
</evidence>
<comment type="subcellular location">
    <subcellularLocation>
        <location evidence="2">Membrane</location>
        <topology evidence="2">Multi-pass membrane protein</topology>
    </subcellularLocation>
</comment>
<dbReference type="GO" id="GO:0045745">
    <property type="term" value="P:positive regulation of G protein-coupled receptor signaling pathway"/>
    <property type="evidence" value="ECO:0007669"/>
    <property type="project" value="TreeGrafter"/>
</dbReference>
<keyword evidence="8" id="KW-0378">Hydrolase</keyword>
<feature type="transmembrane region" description="Helical" evidence="16">
    <location>
        <begin position="314"/>
        <end position="336"/>
    </location>
</feature>
<keyword evidence="9 16" id="KW-1133">Transmembrane helix</keyword>
<dbReference type="Pfam" id="PF00335">
    <property type="entry name" value="Tetraspanin"/>
    <property type="match status" value="1"/>
</dbReference>
<dbReference type="GO" id="GO:0042622">
    <property type="term" value="C:photoreceptor outer segment membrane"/>
    <property type="evidence" value="ECO:0007669"/>
    <property type="project" value="TreeGrafter"/>
</dbReference>
<feature type="compositionally biased region" description="Basic residues" evidence="15">
    <location>
        <begin position="53"/>
        <end position="69"/>
    </location>
</feature>
<protein>
    <recommendedName>
        <fullName evidence="14">Retinal cone rhodopsin-sensitive cGMP 3',5'-cyclic phosphodiesterase subunit gamma</fullName>
        <ecNumber evidence="4">3.1.4.35</ecNumber>
    </recommendedName>
</protein>
<name>A0A9D3NPZ3_9TELE</name>
<dbReference type="GO" id="GO:0007601">
    <property type="term" value="P:visual perception"/>
    <property type="evidence" value="ECO:0007669"/>
    <property type="project" value="UniProtKB-KW"/>
</dbReference>
<dbReference type="InterPro" id="IPR006952">
    <property type="entry name" value="PDE6_gamma"/>
</dbReference>
<evidence type="ECO:0000256" key="10">
    <source>
        <dbReference type="ARBA" id="ARBA00023136"/>
    </source>
</evidence>
<dbReference type="OrthoDB" id="438211at2759"/>
<dbReference type="GO" id="GO:0045742">
    <property type="term" value="P:positive regulation of epidermal growth factor receptor signaling pathway"/>
    <property type="evidence" value="ECO:0007669"/>
    <property type="project" value="TreeGrafter"/>
</dbReference>
<comment type="function">
    <text evidence="12">Participates in processes of transmission and amplification of the visual signal. cGMP-PDEs are the effector molecules in G-protein-mediated phototransduction in vertebrate rods and cones.</text>
</comment>
<evidence type="ECO:0000256" key="8">
    <source>
        <dbReference type="ARBA" id="ARBA00022801"/>
    </source>
</evidence>
<feature type="compositionally biased region" description="Low complexity" evidence="15">
    <location>
        <begin position="36"/>
        <end position="51"/>
    </location>
</feature>
<evidence type="ECO:0000256" key="11">
    <source>
        <dbReference type="ARBA" id="ARBA00023305"/>
    </source>
</evidence>
<dbReference type="InterPro" id="IPR008952">
    <property type="entry name" value="Tetraspanin_EC2_sf"/>
</dbReference>
<dbReference type="EMBL" id="JAHKSW010000012">
    <property type="protein sequence ID" value="KAG7326039.1"/>
    <property type="molecule type" value="Genomic_DNA"/>
</dbReference>
<evidence type="ECO:0000256" key="1">
    <source>
        <dbReference type="ARBA" id="ARBA00000583"/>
    </source>
</evidence>
<reference evidence="17 18" key="1">
    <citation type="submission" date="2021-06" db="EMBL/GenBank/DDBJ databases">
        <title>Chromosome-level genome assembly of the red-tail catfish (Hemibagrus wyckioides).</title>
        <authorList>
            <person name="Shao F."/>
        </authorList>
    </citation>
    <scope>NUCLEOTIDE SEQUENCE [LARGE SCALE GENOMIC DNA]</scope>
    <source>
        <strain evidence="17">EC202008001</strain>
        <tissue evidence="17">Blood</tissue>
    </source>
</reference>
<keyword evidence="5" id="KW-0140">cGMP</keyword>
<evidence type="ECO:0000256" key="9">
    <source>
        <dbReference type="ARBA" id="ARBA00022989"/>
    </source>
</evidence>
<keyword evidence="18" id="KW-1185">Reference proteome</keyword>
<dbReference type="Pfam" id="PF04868">
    <property type="entry name" value="PDE6_gamma"/>
    <property type="match status" value="1"/>
</dbReference>
<evidence type="ECO:0000256" key="6">
    <source>
        <dbReference type="ARBA" id="ARBA00022606"/>
    </source>
</evidence>
<sequence>MKREFGNAVYVAMPFEEPPLVHLTFMRMNSAPPAGSALSAPAGGVGPTTPKKGPPKFKQRQTRTFKSKAPKPGQKGFGDDIPGMEGLGTDFTVVCPWEAFAEKKKFIIVSSLFERVEAAVIIMALGGCGQICKWIIILFNILFILVGLVLLGGGLYLRFSADVPVDIKSNDFIIMVGLCIAIGAVILITSVIGDYGSCSENKSALSVYCCLLFLLAAATAIGGGVAFVNNSKFSGHVAEFYVTVYAQHVLTGDVIRAFILKLFHTAFDCCGLGGIMQTVMGSTNICPQQTSILGIPASRSCLPLIMSELPASSVLIFFMVIAGILIVAVVCAGFMYQQLSRPVLASPPYIPLAPTPCSPSSITVCSTIPPYSPPSYSTSAEQV</sequence>
<evidence type="ECO:0000256" key="14">
    <source>
        <dbReference type="ARBA" id="ARBA00039178"/>
    </source>
</evidence>
<evidence type="ECO:0000313" key="18">
    <source>
        <dbReference type="Proteomes" id="UP000824219"/>
    </source>
</evidence>
<evidence type="ECO:0000256" key="4">
    <source>
        <dbReference type="ARBA" id="ARBA00012319"/>
    </source>
</evidence>
<evidence type="ECO:0000256" key="7">
    <source>
        <dbReference type="ARBA" id="ARBA00022692"/>
    </source>
</evidence>
<dbReference type="PANTHER" id="PTHR12122:SF5">
    <property type="entry name" value="RETINAL CONE RHODOPSIN-SENSITIVE CGMP 3',5'-CYCLIC PHOSPHODIESTERASE SUBUNIT GAMMA"/>
    <property type="match status" value="1"/>
</dbReference>
<dbReference type="Gene3D" id="1.10.1450.10">
    <property type="entry name" value="Tetraspanin"/>
    <property type="match status" value="1"/>
</dbReference>
<dbReference type="PANTHER" id="PTHR12122">
    <property type="entry name" value="RETINAL CONE RHODOPSIN-SENSITIVE CGMP 3',5'-CYCLIC PHOSPHODIESTERASE GAMMA-SUBUNIT-RELATED"/>
    <property type="match status" value="1"/>
</dbReference>
<evidence type="ECO:0000256" key="2">
    <source>
        <dbReference type="ARBA" id="ARBA00004141"/>
    </source>
</evidence>
<feature type="transmembrane region" description="Helical" evidence="16">
    <location>
        <begin position="172"/>
        <end position="193"/>
    </location>
</feature>
<gene>
    <name evidence="17" type="ORF">KOW79_010964</name>
</gene>
<comment type="similarity">
    <text evidence="3">Belongs to the rod/cone cGMP-PDE gamma subunit family.</text>
</comment>
<evidence type="ECO:0000256" key="16">
    <source>
        <dbReference type="SAM" id="Phobius"/>
    </source>
</evidence>